<dbReference type="HAMAP" id="MF_01844">
    <property type="entry name" value="NhaA"/>
    <property type="match status" value="1"/>
</dbReference>
<dbReference type="Proteomes" id="UP000509790">
    <property type="component" value="Chromosome"/>
</dbReference>
<dbReference type="Pfam" id="PF06965">
    <property type="entry name" value="Na_H_antiport_1"/>
    <property type="match status" value="1"/>
</dbReference>
<reference evidence="8 9" key="1">
    <citation type="submission" date="2019-06" db="EMBL/GenBank/DDBJ databases">
        <title>Complete genome sequence of Haemophilus parasuis HPS412.</title>
        <authorList>
            <person name="Yang S."/>
            <person name="Huang C."/>
        </authorList>
    </citation>
    <scope>NUCLEOTIDE SEQUENCE [LARGE SCALE GENOMIC DNA]</scope>
    <source>
        <strain evidence="8 9">HPS412</strain>
    </source>
</reference>
<feature type="transmembrane region" description="Helical" evidence="7">
    <location>
        <begin position="253"/>
        <end position="272"/>
    </location>
</feature>
<dbReference type="NCBIfam" id="NF007112">
    <property type="entry name" value="PRK09561.1"/>
    <property type="match status" value="1"/>
</dbReference>
<feature type="transmembrane region" description="Helical" evidence="7">
    <location>
        <begin position="328"/>
        <end position="350"/>
    </location>
</feature>
<feature type="transmembrane region" description="Helical" evidence="7">
    <location>
        <begin position="154"/>
        <end position="175"/>
    </location>
</feature>
<keyword evidence="7" id="KW-0813">Transport</keyword>
<accession>A0A859IDM5</accession>
<dbReference type="InterPro" id="IPR023171">
    <property type="entry name" value="Na/H_antiporter_dom_sf"/>
</dbReference>
<comment type="function">
    <text evidence="7">Na(+)/H(+) antiporter that extrudes sodium in exchange for external protons.</text>
</comment>
<keyword evidence="3 7" id="KW-0812">Transmembrane</keyword>
<keyword evidence="6 7" id="KW-0739">Sodium transport</keyword>
<sequence length="397" mass="42535">MIQHIRKFLQLESASGILLLTFAMFAMLFANTPLKDLYFDFLSMPVSIQIGLFSIYKPLLMWVNDGFMAVFFVLIGLEVKREMMVGAISNYQRAIFPAIGALGGMIVPALVFTLINSDSPEFQQGWAIPMATDIAFALGVLGLLGKRVPFALKIFLLALAIIDDLGAIVVIAIFFSHELSTTALISAVIAITALIIMNRMRVTAICAYMVVGLILWASVLKSGVHATLAGVIIGFCVPLKGKNGEEPLAHFEHLLAPWCSFVILPLFAFSNAGVSLAGMSLSTLFSPLTMGVALGLLVGKTLGVFSFSFLAVKLGIAQLSEGINFKQIFAVSVLCGIGFTMSMFLAGLAFGGDEADGQFISLARLGILIGSGISAVLGYYLLKLCTMPNIHINNLSK</sequence>
<dbReference type="PANTHER" id="PTHR30341:SF0">
    <property type="entry name" value="NA(+)_H(+) ANTIPORTER NHAA"/>
    <property type="match status" value="1"/>
</dbReference>
<evidence type="ECO:0000256" key="4">
    <source>
        <dbReference type="ARBA" id="ARBA00022989"/>
    </source>
</evidence>
<dbReference type="NCBIfam" id="TIGR00773">
    <property type="entry name" value="NhaA"/>
    <property type="match status" value="1"/>
</dbReference>
<comment type="subcellular location">
    <subcellularLocation>
        <location evidence="1">Cell inner membrane</location>
        <topology evidence="1">Multi-pass membrane protein</topology>
    </subcellularLocation>
    <subcellularLocation>
        <location evidence="7">Cell membrane</location>
        <topology evidence="7">Multi-pass membrane protein</topology>
    </subcellularLocation>
</comment>
<feature type="transmembrane region" description="Helical" evidence="7">
    <location>
        <begin position="181"/>
        <end position="197"/>
    </location>
</feature>
<proteinExistence type="inferred from homology"/>
<dbReference type="PANTHER" id="PTHR30341">
    <property type="entry name" value="SODIUM ION/PROTON ANTIPORTER NHAA-RELATED"/>
    <property type="match status" value="1"/>
</dbReference>
<dbReference type="InterPro" id="IPR004670">
    <property type="entry name" value="NhaA"/>
</dbReference>
<gene>
    <name evidence="7 8" type="primary">nhaA</name>
    <name evidence="8" type="ORF">FLK62_01585</name>
</gene>
<feature type="transmembrane region" description="Helical" evidence="7">
    <location>
        <begin position="292"/>
        <end position="316"/>
    </location>
</feature>
<dbReference type="Gene3D" id="1.20.1530.10">
    <property type="entry name" value="Na+/H+ antiporter like domain"/>
    <property type="match status" value="1"/>
</dbReference>
<evidence type="ECO:0000313" key="8">
    <source>
        <dbReference type="EMBL" id="QKY72086.1"/>
    </source>
</evidence>
<dbReference type="GO" id="GO:0015385">
    <property type="term" value="F:sodium:proton antiporter activity"/>
    <property type="evidence" value="ECO:0007669"/>
    <property type="project" value="UniProtKB-UniRule"/>
</dbReference>
<dbReference type="GO" id="GO:0005886">
    <property type="term" value="C:plasma membrane"/>
    <property type="evidence" value="ECO:0007669"/>
    <property type="project" value="UniProtKB-SubCell"/>
</dbReference>
<protein>
    <recommendedName>
        <fullName evidence="7">Na(+)/H(+) antiporter NhaA</fullName>
    </recommendedName>
    <alternativeName>
        <fullName evidence="7">Sodium/proton antiporter NhaA</fullName>
    </alternativeName>
</protein>
<feature type="transmembrane region" description="Helical" evidence="7">
    <location>
        <begin position="224"/>
        <end position="241"/>
    </location>
</feature>
<keyword evidence="4 7" id="KW-1133">Transmembrane helix</keyword>
<feature type="transmembrane region" description="Helical" evidence="7">
    <location>
        <begin position="13"/>
        <end position="30"/>
    </location>
</feature>
<evidence type="ECO:0000256" key="2">
    <source>
        <dbReference type="ARBA" id="ARBA00022475"/>
    </source>
</evidence>
<feature type="transmembrane region" description="Helical" evidence="7">
    <location>
        <begin position="62"/>
        <end position="79"/>
    </location>
</feature>
<evidence type="ECO:0000256" key="7">
    <source>
        <dbReference type="HAMAP-Rule" id="MF_01844"/>
    </source>
</evidence>
<dbReference type="GO" id="GO:0006885">
    <property type="term" value="P:regulation of pH"/>
    <property type="evidence" value="ECO:0007669"/>
    <property type="project" value="UniProtKB-UniRule"/>
</dbReference>
<comment type="similarity">
    <text evidence="7">Belongs to the NhaA Na(+)/H(+) (TC 2.A.33) antiporter family.</text>
</comment>
<evidence type="ECO:0000256" key="6">
    <source>
        <dbReference type="ARBA" id="ARBA00023201"/>
    </source>
</evidence>
<feature type="transmembrane region" description="Helical" evidence="7">
    <location>
        <begin position="362"/>
        <end position="382"/>
    </location>
</feature>
<organism evidence="8 9">
    <name type="scientific">Glaesserella parasuis</name>
    <name type="common">Haemophilus parasuis</name>
    <dbReference type="NCBI Taxonomy" id="738"/>
    <lineage>
        <taxon>Bacteria</taxon>
        <taxon>Pseudomonadati</taxon>
        <taxon>Pseudomonadota</taxon>
        <taxon>Gammaproteobacteria</taxon>
        <taxon>Pasteurellales</taxon>
        <taxon>Pasteurellaceae</taxon>
        <taxon>Glaesserella</taxon>
    </lineage>
</organism>
<keyword evidence="2 7" id="KW-1003">Cell membrane</keyword>
<keyword evidence="7" id="KW-0406">Ion transport</keyword>
<evidence type="ECO:0000256" key="5">
    <source>
        <dbReference type="ARBA" id="ARBA00023136"/>
    </source>
</evidence>
<dbReference type="NCBIfam" id="NF007111">
    <property type="entry name" value="PRK09560.1"/>
    <property type="match status" value="1"/>
</dbReference>
<comment type="catalytic activity">
    <reaction evidence="7">
        <text>Na(+)(in) + 2 H(+)(out) = Na(+)(out) + 2 H(+)(in)</text>
        <dbReference type="Rhea" id="RHEA:29251"/>
        <dbReference type="ChEBI" id="CHEBI:15378"/>
        <dbReference type="ChEBI" id="CHEBI:29101"/>
    </reaction>
</comment>
<keyword evidence="7" id="KW-0915">Sodium</keyword>
<feature type="transmembrane region" description="Helical" evidence="7">
    <location>
        <begin position="126"/>
        <end position="145"/>
    </location>
</feature>
<keyword evidence="5 7" id="KW-0472">Membrane</keyword>
<feature type="transmembrane region" description="Helical" evidence="7">
    <location>
        <begin position="202"/>
        <end position="218"/>
    </location>
</feature>
<keyword evidence="7" id="KW-0050">Antiport</keyword>
<dbReference type="RefSeq" id="WP_176443402.1">
    <property type="nucleotide sequence ID" value="NZ_CP041334.1"/>
</dbReference>
<dbReference type="AlphaFoldDB" id="A0A859IDM5"/>
<evidence type="ECO:0000256" key="3">
    <source>
        <dbReference type="ARBA" id="ARBA00022692"/>
    </source>
</evidence>
<evidence type="ECO:0000256" key="1">
    <source>
        <dbReference type="ARBA" id="ARBA00004429"/>
    </source>
</evidence>
<evidence type="ECO:0000313" key="9">
    <source>
        <dbReference type="Proteomes" id="UP000509790"/>
    </source>
</evidence>
<feature type="transmembrane region" description="Helical" evidence="7">
    <location>
        <begin position="91"/>
        <end position="114"/>
    </location>
</feature>
<name>A0A859IDM5_GLAPU</name>
<dbReference type="EMBL" id="CP041334">
    <property type="protein sequence ID" value="QKY72086.1"/>
    <property type="molecule type" value="Genomic_DNA"/>
</dbReference>